<gene>
    <name evidence="2" type="ORF">E3T61_17560</name>
</gene>
<dbReference type="Proteomes" id="UP000298468">
    <property type="component" value="Unassembled WGS sequence"/>
</dbReference>
<dbReference type="EMBL" id="SOHM01000035">
    <property type="protein sequence ID" value="TFD85590.1"/>
    <property type="molecule type" value="Genomic_DNA"/>
</dbReference>
<dbReference type="AlphaFoldDB" id="A0A4R9BJU7"/>
<protein>
    <recommendedName>
        <fullName evidence="4">MFS transporter permease</fullName>
    </recommendedName>
</protein>
<proteinExistence type="predicted"/>
<keyword evidence="1" id="KW-1133">Transmembrane helix</keyword>
<evidence type="ECO:0000256" key="1">
    <source>
        <dbReference type="SAM" id="Phobius"/>
    </source>
</evidence>
<evidence type="ECO:0000313" key="2">
    <source>
        <dbReference type="EMBL" id="TFD85590.1"/>
    </source>
</evidence>
<organism evidence="2 3">
    <name type="scientific">Cryobacterium lactosi</name>
    <dbReference type="NCBI Taxonomy" id="1259202"/>
    <lineage>
        <taxon>Bacteria</taxon>
        <taxon>Bacillati</taxon>
        <taxon>Actinomycetota</taxon>
        <taxon>Actinomycetes</taxon>
        <taxon>Micrococcales</taxon>
        <taxon>Microbacteriaceae</taxon>
        <taxon>Cryobacterium</taxon>
    </lineage>
</organism>
<dbReference type="RefSeq" id="WP_134642149.1">
    <property type="nucleotide sequence ID" value="NZ_SOHM01000035.1"/>
</dbReference>
<feature type="transmembrane region" description="Helical" evidence="1">
    <location>
        <begin position="15"/>
        <end position="39"/>
    </location>
</feature>
<evidence type="ECO:0008006" key="4">
    <source>
        <dbReference type="Google" id="ProtNLM"/>
    </source>
</evidence>
<keyword evidence="1" id="KW-0472">Membrane</keyword>
<reference evidence="2 3" key="1">
    <citation type="submission" date="2019-03" db="EMBL/GenBank/DDBJ databases">
        <title>Genomics of glacier-inhabiting Cryobacterium strains.</title>
        <authorList>
            <person name="Liu Q."/>
            <person name="Xin Y.-H."/>
        </authorList>
    </citation>
    <scope>NUCLEOTIDE SEQUENCE [LARGE SCALE GENOMIC DNA]</scope>
    <source>
        <strain evidence="2 3">Sr59</strain>
    </source>
</reference>
<evidence type="ECO:0000313" key="3">
    <source>
        <dbReference type="Proteomes" id="UP000298468"/>
    </source>
</evidence>
<comment type="caution">
    <text evidence="2">The sequence shown here is derived from an EMBL/GenBank/DDBJ whole genome shotgun (WGS) entry which is preliminary data.</text>
</comment>
<dbReference type="OrthoDB" id="5124149at2"/>
<keyword evidence="1" id="KW-0812">Transmembrane</keyword>
<feature type="transmembrane region" description="Helical" evidence="1">
    <location>
        <begin position="85"/>
        <end position="107"/>
    </location>
</feature>
<accession>A0A4R9BJU7</accession>
<keyword evidence="3" id="KW-1185">Reference proteome</keyword>
<feature type="transmembrane region" description="Helical" evidence="1">
    <location>
        <begin position="59"/>
        <end position="78"/>
    </location>
</feature>
<sequence length="135" mass="13890">MTRWTRSRGPARPRAVWVALGAGVLGSLLLAGLVLIPLLGLIGASAGAVWFVPIPVGPISVATIVGFVLILALLALITRVRSVPLAWTLAVAALFCALATSLFPAVAVAQAGVEQGGQIIPWILDWVKKAAGLIP</sequence>
<name>A0A4R9BJU7_9MICO</name>